<reference evidence="2 3" key="1">
    <citation type="submission" date="2020-06" db="EMBL/GenBank/DDBJ databases">
        <title>Methanofollis fontis sp. nov., a methanogen isolated from marine sediments near a cold seep at Four-Way Closure Ridge offshore southwestern Taiwan.</title>
        <authorList>
            <person name="Chen S.-C."/>
            <person name="Teng N.-H."/>
            <person name="Lin Y.-S."/>
            <person name="Lai M.-C."/>
            <person name="Chen H.-H."/>
            <person name="Wang C.-C."/>
        </authorList>
    </citation>
    <scope>NUCLEOTIDE SEQUENCE [LARGE SCALE GENOMIC DNA]</scope>
    <source>
        <strain evidence="2 3">DSM 2702</strain>
    </source>
</reference>
<dbReference type="RefSeq" id="WP_176788129.1">
    <property type="nucleotide sequence ID" value="NZ_JABXWR010000001.1"/>
</dbReference>
<evidence type="ECO:0000256" key="1">
    <source>
        <dbReference type="SAM" id="Phobius"/>
    </source>
</evidence>
<dbReference type="EMBL" id="JABXWR010000001">
    <property type="protein sequence ID" value="NVO66433.1"/>
    <property type="molecule type" value="Genomic_DNA"/>
</dbReference>
<keyword evidence="1" id="KW-0472">Membrane</keyword>
<keyword evidence="3" id="KW-1185">Reference proteome</keyword>
<keyword evidence="1" id="KW-0812">Transmembrane</keyword>
<protein>
    <recommendedName>
        <fullName evidence="4">Energy-coupling factor transporter transmembrane protein EcfT</fullName>
    </recommendedName>
</protein>
<evidence type="ECO:0008006" key="4">
    <source>
        <dbReference type="Google" id="ProtNLM"/>
    </source>
</evidence>
<accession>A0A7K4HME6</accession>
<sequence length="214" mass="22673">MKDARLRVFCTLALSLAAFTSVAGAALVGLWWVLFSRRRESLPAPKTIALVAVPLVVAAVATEIASGGGLSYLFRLSAVFLVAFWAYGERVQGELLGAGASLAGNRIGFDLGLAGEMGMEALASLEEDIARIRMALELKGKRWGPGMIVPFGRAILHAQMRRSAERAALLAVRGYRGGGSICPSFTRTRADCAATVLAGIVVFLSFVPLSDVFI</sequence>
<gene>
    <name evidence="2" type="ORF">HWN36_03680</name>
</gene>
<name>A0A7K4HME6_9EURY</name>
<dbReference type="AlphaFoldDB" id="A0A7K4HME6"/>
<feature type="transmembrane region" description="Helical" evidence="1">
    <location>
        <begin position="48"/>
        <end position="65"/>
    </location>
</feature>
<keyword evidence="1" id="KW-1133">Transmembrane helix</keyword>
<feature type="transmembrane region" description="Helical" evidence="1">
    <location>
        <begin position="193"/>
        <end position="213"/>
    </location>
</feature>
<dbReference type="OrthoDB" id="117819at2157"/>
<evidence type="ECO:0000313" key="3">
    <source>
        <dbReference type="Proteomes" id="UP000570823"/>
    </source>
</evidence>
<dbReference type="Proteomes" id="UP000570823">
    <property type="component" value="Unassembled WGS sequence"/>
</dbReference>
<comment type="caution">
    <text evidence="2">The sequence shown here is derived from an EMBL/GenBank/DDBJ whole genome shotgun (WGS) entry which is preliminary data.</text>
</comment>
<evidence type="ECO:0000313" key="2">
    <source>
        <dbReference type="EMBL" id="NVO66433.1"/>
    </source>
</evidence>
<organism evidence="2 3">
    <name type="scientific">Methanofollis tationis</name>
    <dbReference type="NCBI Taxonomy" id="81417"/>
    <lineage>
        <taxon>Archaea</taxon>
        <taxon>Methanobacteriati</taxon>
        <taxon>Methanobacteriota</taxon>
        <taxon>Stenosarchaea group</taxon>
        <taxon>Methanomicrobia</taxon>
        <taxon>Methanomicrobiales</taxon>
        <taxon>Methanomicrobiaceae</taxon>
        <taxon>Methanofollis</taxon>
    </lineage>
</organism>
<proteinExistence type="predicted"/>